<evidence type="ECO:0000313" key="2">
    <source>
        <dbReference type="Proteomes" id="UP000701853"/>
    </source>
</evidence>
<dbReference type="AlphaFoldDB" id="A0A8J5YZ06"/>
<dbReference type="EMBL" id="JAHUZN010000006">
    <property type="protein sequence ID" value="KAG8490888.1"/>
    <property type="molecule type" value="Genomic_DNA"/>
</dbReference>
<name>A0A8J5YZ06_9ROSI</name>
<gene>
    <name evidence="1" type="ORF">CXB51_014747</name>
</gene>
<protein>
    <submittedName>
        <fullName evidence="1">Uncharacterized protein</fullName>
    </submittedName>
</protein>
<organism evidence="1 2">
    <name type="scientific">Gossypium anomalum</name>
    <dbReference type="NCBI Taxonomy" id="47600"/>
    <lineage>
        <taxon>Eukaryota</taxon>
        <taxon>Viridiplantae</taxon>
        <taxon>Streptophyta</taxon>
        <taxon>Embryophyta</taxon>
        <taxon>Tracheophyta</taxon>
        <taxon>Spermatophyta</taxon>
        <taxon>Magnoliopsida</taxon>
        <taxon>eudicotyledons</taxon>
        <taxon>Gunneridae</taxon>
        <taxon>Pentapetalae</taxon>
        <taxon>rosids</taxon>
        <taxon>malvids</taxon>
        <taxon>Malvales</taxon>
        <taxon>Malvaceae</taxon>
        <taxon>Malvoideae</taxon>
        <taxon>Gossypium</taxon>
    </lineage>
</organism>
<dbReference type="Proteomes" id="UP000701853">
    <property type="component" value="Chromosome 6"/>
</dbReference>
<accession>A0A8J5YZ06</accession>
<sequence length="134" mass="15097">MANGGITTRLQKEIGLLQHEFSHLDSKLDAKLDAKLDTRFKDFRDKFKSEIRSELHSFLEQYFGQSSTSAHGMCQDQGKGLLGTTPPRFPPEDRLAMSPAADVGHLGTHSQVRIVDFMGKMFQLQCPHFDGKNF</sequence>
<evidence type="ECO:0000313" key="1">
    <source>
        <dbReference type="EMBL" id="KAG8490888.1"/>
    </source>
</evidence>
<reference evidence="1 2" key="1">
    <citation type="journal article" date="2021" name="bioRxiv">
        <title>The Gossypium anomalum genome as a resource for cotton improvement and evolutionary analysis of hybrid incompatibility.</title>
        <authorList>
            <person name="Grover C.E."/>
            <person name="Yuan D."/>
            <person name="Arick M.A."/>
            <person name="Miller E.R."/>
            <person name="Hu G."/>
            <person name="Peterson D.G."/>
            <person name="Wendel J.F."/>
            <person name="Udall J.A."/>
        </authorList>
    </citation>
    <scope>NUCLEOTIDE SEQUENCE [LARGE SCALE GENOMIC DNA]</scope>
    <source>
        <strain evidence="1">JFW-Udall</strain>
        <tissue evidence="1">Leaf</tissue>
    </source>
</reference>
<proteinExistence type="predicted"/>
<comment type="caution">
    <text evidence="1">The sequence shown here is derived from an EMBL/GenBank/DDBJ whole genome shotgun (WGS) entry which is preliminary data.</text>
</comment>
<keyword evidence="2" id="KW-1185">Reference proteome</keyword>
<dbReference type="OrthoDB" id="1016794at2759"/>